<evidence type="ECO:0000256" key="3">
    <source>
        <dbReference type="ARBA" id="ARBA00022490"/>
    </source>
</evidence>
<dbReference type="AlphaFoldDB" id="A0A1C7LZJ5"/>
<keyword evidence="12" id="KW-1185">Reference proteome</keyword>
<dbReference type="GO" id="GO:0003729">
    <property type="term" value="F:mRNA binding"/>
    <property type="evidence" value="ECO:0007669"/>
    <property type="project" value="TreeGrafter"/>
</dbReference>
<dbReference type="InterPro" id="IPR003890">
    <property type="entry name" value="MIF4G-like_typ-3"/>
</dbReference>
<keyword evidence="9" id="KW-1133">Transmembrane helix</keyword>
<proteinExistence type="inferred from homology"/>
<dbReference type="GO" id="GO:0016281">
    <property type="term" value="C:eukaryotic translation initiation factor 4F complex"/>
    <property type="evidence" value="ECO:0007669"/>
    <property type="project" value="TreeGrafter"/>
</dbReference>
<gene>
    <name evidence="11" type="primary">tif471_1</name>
    <name evidence="11" type="ORF">A0H81_10304</name>
</gene>
<feature type="transmembrane region" description="Helical" evidence="9">
    <location>
        <begin position="222"/>
        <end position="246"/>
    </location>
</feature>
<sequence>MFSSKLKTSASMSQVPVTNEEDAIKKAMLAVVQVWVDRLQSITVVTTFFTSVDGLLFSLSSSTRPTDVHAWTRTDKLTNASLGGALIFHVCAAIIAYMGSYVLIRYRLGDATKHESSVESRRPSSVGPAEKLRTMDTRRPSGSLDATLTPQSPIPFPLDFVETLTDLRGLITIHQVRPLGFLSFAVRTPMGKHDGERQVRDDAIAALQSLVRLLSRCHTLSVVMSMLGFVLALLGILTASTLAAYAYTPLNILHHIFSLGDFIRVRAAVIYLIEHQGVIMEVKRTDAVLDSESETKQGQMMVGLSKISRSPTFNLSADDAAEEEPKNEVPNMVPLRVDIGVHPEITNRHLRPLDITVIEDLGSITYPAGIKRPKVELNVNAKEGQFRYDREFLLQFMAICKEKPNSLPPLDAIGLTSIGLEISKSFNTMGQEVVDRKVRGLLNKLTMESFDSISDQIIALANGSEKERDGRTLIQVIRVVFEQAADEAMRSEMYGRLCRKMMEQISPNVQDDGVRNFVGKPIVGGQLFRKYLRGCCQDDFERWWAAKEATAAAAAMKAMEDQATKAAAEENKNGESVLYSDEYYAARNARRQCLGLIKFIGELFKLQMLTERMMHECVKKLLVNIENPEEEEIKSLCMLLTSVGHILDTPKARAHMDVYFSRMRELSRSPNISHDMQSMLQDPYMKTVST</sequence>
<dbReference type="Gene3D" id="1.20.970.30">
    <property type="entry name" value="eIF4G, eIF4E-binding domain"/>
    <property type="match status" value="1"/>
</dbReference>
<evidence type="ECO:0000313" key="12">
    <source>
        <dbReference type="Proteomes" id="UP000092993"/>
    </source>
</evidence>
<comment type="caution">
    <text evidence="11">The sequence shown here is derived from an EMBL/GenBank/DDBJ whole genome shotgun (WGS) entry which is preliminary data.</text>
</comment>
<dbReference type="EMBL" id="LUGG01000015">
    <property type="protein sequence ID" value="OBZ69587.1"/>
    <property type="molecule type" value="Genomic_DNA"/>
</dbReference>
<dbReference type="Gene3D" id="1.25.40.180">
    <property type="match status" value="1"/>
</dbReference>
<dbReference type="InterPro" id="IPR036211">
    <property type="entry name" value="eIF4G_eIF4E-bd_sf"/>
</dbReference>
<dbReference type="FunFam" id="1.25.40.180:FF:000020">
    <property type="entry name" value="Eukaryotic translation initiation factor subunit"/>
    <property type="match status" value="1"/>
</dbReference>
<reference evidence="11 12" key="1">
    <citation type="submission" date="2016-03" db="EMBL/GenBank/DDBJ databases">
        <title>Whole genome sequencing of Grifola frondosa 9006-11.</title>
        <authorList>
            <person name="Min B."/>
            <person name="Park H."/>
            <person name="Kim J.-G."/>
            <person name="Cho H."/>
            <person name="Oh Y.-L."/>
            <person name="Kong W.-S."/>
            <person name="Choi I.-G."/>
        </authorList>
    </citation>
    <scope>NUCLEOTIDE SEQUENCE [LARGE SCALE GENOMIC DNA]</scope>
    <source>
        <strain evidence="11 12">9006-11</strain>
    </source>
</reference>
<dbReference type="SUPFAM" id="SSF48371">
    <property type="entry name" value="ARM repeat"/>
    <property type="match status" value="1"/>
</dbReference>
<organism evidence="11 12">
    <name type="scientific">Grifola frondosa</name>
    <name type="common">Maitake</name>
    <name type="synonym">Polyporus frondosus</name>
    <dbReference type="NCBI Taxonomy" id="5627"/>
    <lineage>
        <taxon>Eukaryota</taxon>
        <taxon>Fungi</taxon>
        <taxon>Dikarya</taxon>
        <taxon>Basidiomycota</taxon>
        <taxon>Agaricomycotina</taxon>
        <taxon>Agaricomycetes</taxon>
        <taxon>Polyporales</taxon>
        <taxon>Grifolaceae</taxon>
        <taxon>Grifola</taxon>
    </lineage>
</organism>
<dbReference type="Proteomes" id="UP000092993">
    <property type="component" value="Unassembled WGS sequence"/>
</dbReference>
<dbReference type="PANTHER" id="PTHR23253">
    <property type="entry name" value="EUKARYOTIC TRANSLATION INITIATION FACTOR 4 GAMMA"/>
    <property type="match status" value="1"/>
</dbReference>
<evidence type="ECO:0000256" key="8">
    <source>
        <dbReference type="SAM" id="MobiDB-lite"/>
    </source>
</evidence>
<keyword evidence="9" id="KW-0472">Membrane</keyword>
<name>A0A1C7LZJ5_GRIFR</name>
<keyword evidence="7" id="KW-0648">Protein biosynthesis</keyword>
<dbReference type="InterPro" id="IPR022745">
    <property type="entry name" value="eIF4G1_eIF4E-bd"/>
</dbReference>
<evidence type="ECO:0000256" key="5">
    <source>
        <dbReference type="ARBA" id="ARBA00022553"/>
    </source>
</evidence>
<keyword evidence="6" id="KW-0694">RNA-binding</keyword>
<evidence type="ECO:0000256" key="2">
    <source>
        <dbReference type="ARBA" id="ARBA00005775"/>
    </source>
</evidence>
<evidence type="ECO:0000313" key="11">
    <source>
        <dbReference type="EMBL" id="OBZ69587.1"/>
    </source>
</evidence>
<feature type="domain" description="MIF4G" evidence="10">
    <location>
        <begin position="435"/>
        <end position="686"/>
    </location>
</feature>
<protein>
    <submittedName>
        <fullName evidence="11">Eukaryotic translation initiation factor 4 gamma</fullName>
    </submittedName>
</protein>
<evidence type="ECO:0000256" key="1">
    <source>
        <dbReference type="ARBA" id="ARBA00004496"/>
    </source>
</evidence>
<dbReference type="GO" id="GO:0003743">
    <property type="term" value="F:translation initiation factor activity"/>
    <property type="evidence" value="ECO:0007669"/>
    <property type="project" value="UniProtKB-KW"/>
</dbReference>
<keyword evidence="5" id="KW-0597">Phosphoprotein</keyword>
<evidence type="ECO:0000259" key="10">
    <source>
        <dbReference type="SMART" id="SM00543"/>
    </source>
</evidence>
<dbReference type="GO" id="GO:0010494">
    <property type="term" value="C:cytoplasmic stress granule"/>
    <property type="evidence" value="ECO:0007669"/>
    <property type="project" value="UniProtKB-ARBA"/>
</dbReference>
<feature type="region of interest" description="Disordered" evidence="8">
    <location>
        <begin position="114"/>
        <end position="146"/>
    </location>
</feature>
<dbReference type="SMART" id="SM00543">
    <property type="entry name" value="MIF4G"/>
    <property type="match status" value="1"/>
</dbReference>
<feature type="compositionally biased region" description="Basic and acidic residues" evidence="8">
    <location>
        <begin position="130"/>
        <end position="139"/>
    </location>
</feature>
<accession>A0A1C7LZJ5</accession>
<keyword evidence="4 11" id="KW-0396">Initiation factor</keyword>
<evidence type="ECO:0000256" key="4">
    <source>
        <dbReference type="ARBA" id="ARBA00022540"/>
    </source>
</evidence>
<evidence type="ECO:0000256" key="7">
    <source>
        <dbReference type="ARBA" id="ARBA00022917"/>
    </source>
</evidence>
<dbReference type="SUPFAM" id="SSF101489">
    <property type="entry name" value="Eukaryotic initiation factor 4f subunit eIF4g, eIF4e-binding domain"/>
    <property type="match status" value="1"/>
</dbReference>
<evidence type="ECO:0000256" key="9">
    <source>
        <dbReference type="SAM" id="Phobius"/>
    </source>
</evidence>
<keyword evidence="3" id="KW-0963">Cytoplasm</keyword>
<dbReference type="InterPro" id="IPR016024">
    <property type="entry name" value="ARM-type_fold"/>
</dbReference>
<comment type="subcellular location">
    <subcellularLocation>
        <location evidence="1">Cytoplasm</location>
    </subcellularLocation>
</comment>
<feature type="transmembrane region" description="Helical" evidence="9">
    <location>
        <begin position="80"/>
        <end position="104"/>
    </location>
</feature>
<evidence type="ECO:0000256" key="6">
    <source>
        <dbReference type="ARBA" id="ARBA00022884"/>
    </source>
</evidence>
<comment type="similarity">
    <text evidence="2">Belongs to the eukaryotic initiation factor 4G family.</text>
</comment>
<keyword evidence="9" id="KW-0812">Transmembrane</keyword>
<dbReference type="STRING" id="5627.A0A1C7LZJ5"/>
<dbReference type="Pfam" id="PF12152">
    <property type="entry name" value="eIF_4G1"/>
    <property type="match status" value="1"/>
</dbReference>
<dbReference type="Pfam" id="PF02854">
    <property type="entry name" value="MIF4G"/>
    <property type="match status" value="1"/>
</dbReference>
<dbReference type="PANTHER" id="PTHR23253:SF9">
    <property type="entry name" value="EUKARYOTIC TRANSLATION INITIATION FACTOR 4 GAMMA 2"/>
    <property type="match status" value="1"/>
</dbReference>
<dbReference type="OrthoDB" id="2653987at2759"/>